<evidence type="ECO:0000313" key="8">
    <source>
        <dbReference type="EMBL" id="KIM94630.1"/>
    </source>
</evidence>
<evidence type="ECO:0000256" key="3">
    <source>
        <dbReference type="ARBA" id="ARBA00023125"/>
    </source>
</evidence>
<dbReference type="AlphaFoldDB" id="A0A0C3GET6"/>
<dbReference type="PANTHER" id="PTHR46910:SF37">
    <property type="entry name" value="ZN(II)2CYS6 TRANSCRIPTION FACTOR (EUROFUNG)"/>
    <property type="match status" value="1"/>
</dbReference>
<gene>
    <name evidence="8" type="ORF">OIDMADRAFT_106687</name>
</gene>
<dbReference type="InParanoid" id="A0A0C3GET6"/>
<keyword evidence="9" id="KW-1185">Reference proteome</keyword>
<dbReference type="GO" id="GO:0008270">
    <property type="term" value="F:zinc ion binding"/>
    <property type="evidence" value="ECO:0007669"/>
    <property type="project" value="InterPro"/>
</dbReference>
<dbReference type="EMBL" id="KN832889">
    <property type="protein sequence ID" value="KIM94630.1"/>
    <property type="molecule type" value="Genomic_DNA"/>
</dbReference>
<keyword evidence="6" id="KW-1133">Transmembrane helix</keyword>
<feature type="transmembrane region" description="Helical" evidence="6">
    <location>
        <begin position="164"/>
        <end position="185"/>
    </location>
</feature>
<keyword evidence="4" id="KW-0804">Transcription</keyword>
<accession>A0A0C3GET6</accession>
<dbReference type="Pfam" id="PF04082">
    <property type="entry name" value="Fungal_trans"/>
    <property type="match status" value="1"/>
</dbReference>
<dbReference type="CDD" id="cd12148">
    <property type="entry name" value="fungal_TF_MHR"/>
    <property type="match status" value="1"/>
</dbReference>
<evidence type="ECO:0000256" key="1">
    <source>
        <dbReference type="ARBA" id="ARBA00004123"/>
    </source>
</evidence>
<dbReference type="PANTHER" id="PTHR46910">
    <property type="entry name" value="TRANSCRIPTION FACTOR PDR1"/>
    <property type="match status" value="1"/>
</dbReference>
<protein>
    <recommendedName>
        <fullName evidence="7">Xylanolytic transcriptional activator regulatory domain-containing protein</fullName>
    </recommendedName>
</protein>
<comment type="subcellular location">
    <subcellularLocation>
        <location evidence="1">Nucleus</location>
    </subcellularLocation>
</comment>
<evidence type="ECO:0000313" key="9">
    <source>
        <dbReference type="Proteomes" id="UP000054321"/>
    </source>
</evidence>
<dbReference type="InterPro" id="IPR050987">
    <property type="entry name" value="AtrR-like"/>
</dbReference>
<dbReference type="GO" id="GO:0006351">
    <property type="term" value="P:DNA-templated transcription"/>
    <property type="evidence" value="ECO:0007669"/>
    <property type="project" value="InterPro"/>
</dbReference>
<dbReference type="Proteomes" id="UP000054321">
    <property type="component" value="Unassembled WGS sequence"/>
</dbReference>
<evidence type="ECO:0000256" key="5">
    <source>
        <dbReference type="ARBA" id="ARBA00023242"/>
    </source>
</evidence>
<dbReference type="InterPro" id="IPR007219">
    <property type="entry name" value="XnlR_reg_dom"/>
</dbReference>
<evidence type="ECO:0000256" key="4">
    <source>
        <dbReference type="ARBA" id="ARBA00023163"/>
    </source>
</evidence>
<keyword evidence="6" id="KW-0472">Membrane</keyword>
<dbReference type="OrthoDB" id="4116913at2759"/>
<dbReference type="STRING" id="913774.A0A0C3GET6"/>
<keyword evidence="3" id="KW-0238">DNA-binding</keyword>
<keyword evidence="6" id="KW-0812">Transmembrane</keyword>
<organism evidence="8 9">
    <name type="scientific">Oidiodendron maius (strain Zn)</name>
    <dbReference type="NCBI Taxonomy" id="913774"/>
    <lineage>
        <taxon>Eukaryota</taxon>
        <taxon>Fungi</taxon>
        <taxon>Dikarya</taxon>
        <taxon>Ascomycota</taxon>
        <taxon>Pezizomycotina</taxon>
        <taxon>Leotiomycetes</taxon>
        <taxon>Leotiomycetes incertae sedis</taxon>
        <taxon>Myxotrichaceae</taxon>
        <taxon>Oidiodendron</taxon>
    </lineage>
</organism>
<proteinExistence type="predicted"/>
<evidence type="ECO:0000256" key="2">
    <source>
        <dbReference type="ARBA" id="ARBA00023015"/>
    </source>
</evidence>
<sequence>MLLSENQTAIIILGAAIQLMVLGGYYTPRRRPGQTCKEKFRERRLFWQAFVFDHDLALQVGKPPIIGPDFVIDLPDELPEDGAGIVALDNGTTLNILREQVRLARIKSKVYSLLYAKDAAKRGDHEELKIIADLDSELYAWKARIPEVTRSGIVEEQDNKDPGLIFLTILHYTYYQLIIVVHSFIFQSSSLVESDENFDRVLSSVTLCVGAARATISLLNFHEDGHPFSIHLLNSVSWSIDIIFINILQNKGTISAREDLSLLGKIISLFKKYDPNYAASISFRIAKVFYQVAWKALQNHTAATQSTFLAAGPAGDVTNCERGSRYIYSVHGDSRSP</sequence>
<name>A0A0C3GET6_OIDMZ</name>
<keyword evidence="2" id="KW-0805">Transcription regulation</keyword>
<reference evidence="9" key="2">
    <citation type="submission" date="2015-01" db="EMBL/GenBank/DDBJ databases">
        <title>Evolutionary Origins and Diversification of the Mycorrhizal Mutualists.</title>
        <authorList>
            <consortium name="DOE Joint Genome Institute"/>
            <consortium name="Mycorrhizal Genomics Consortium"/>
            <person name="Kohler A."/>
            <person name="Kuo A."/>
            <person name="Nagy L.G."/>
            <person name="Floudas D."/>
            <person name="Copeland A."/>
            <person name="Barry K.W."/>
            <person name="Cichocki N."/>
            <person name="Veneault-Fourrey C."/>
            <person name="LaButti K."/>
            <person name="Lindquist E.A."/>
            <person name="Lipzen A."/>
            <person name="Lundell T."/>
            <person name="Morin E."/>
            <person name="Murat C."/>
            <person name="Riley R."/>
            <person name="Ohm R."/>
            <person name="Sun H."/>
            <person name="Tunlid A."/>
            <person name="Henrissat B."/>
            <person name="Grigoriev I.V."/>
            <person name="Hibbett D.S."/>
            <person name="Martin F."/>
        </authorList>
    </citation>
    <scope>NUCLEOTIDE SEQUENCE [LARGE SCALE GENOMIC DNA]</scope>
    <source>
        <strain evidence="9">Zn</strain>
    </source>
</reference>
<reference evidence="8 9" key="1">
    <citation type="submission" date="2014-04" db="EMBL/GenBank/DDBJ databases">
        <authorList>
            <consortium name="DOE Joint Genome Institute"/>
            <person name="Kuo A."/>
            <person name="Martino E."/>
            <person name="Perotto S."/>
            <person name="Kohler A."/>
            <person name="Nagy L.G."/>
            <person name="Floudas D."/>
            <person name="Copeland A."/>
            <person name="Barry K.W."/>
            <person name="Cichocki N."/>
            <person name="Veneault-Fourrey C."/>
            <person name="LaButti K."/>
            <person name="Lindquist E.A."/>
            <person name="Lipzen A."/>
            <person name="Lundell T."/>
            <person name="Morin E."/>
            <person name="Murat C."/>
            <person name="Sun H."/>
            <person name="Tunlid A."/>
            <person name="Henrissat B."/>
            <person name="Grigoriev I.V."/>
            <person name="Hibbett D.S."/>
            <person name="Martin F."/>
            <person name="Nordberg H.P."/>
            <person name="Cantor M.N."/>
            <person name="Hua S.X."/>
        </authorList>
    </citation>
    <scope>NUCLEOTIDE SEQUENCE [LARGE SCALE GENOMIC DNA]</scope>
    <source>
        <strain evidence="8 9">Zn</strain>
    </source>
</reference>
<feature type="domain" description="Xylanolytic transcriptional activator regulatory" evidence="7">
    <location>
        <begin position="9"/>
        <end position="81"/>
    </location>
</feature>
<evidence type="ECO:0000259" key="7">
    <source>
        <dbReference type="SMART" id="SM00906"/>
    </source>
</evidence>
<evidence type="ECO:0000256" key="6">
    <source>
        <dbReference type="SAM" id="Phobius"/>
    </source>
</evidence>
<feature type="transmembrane region" description="Helical" evidence="6">
    <location>
        <begin position="6"/>
        <end position="27"/>
    </location>
</feature>
<dbReference type="GO" id="GO:0005634">
    <property type="term" value="C:nucleus"/>
    <property type="evidence" value="ECO:0007669"/>
    <property type="project" value="UniProtKB-SubCell"/>
</dbReference>
<dbReference type="GO" id="GO:0003677">
    <property type="term" value="F:DNA binding"/>
    <property type="evidence" value="ECO:0007669"/>
    <property type="project" value="UniProtKB-KW"/>
</dbReference>
<dbReference type="GO" id="GO:0003700">
    <property type="term" value="F:DNA-binding transcription factor activity"/>
    <property type="evidence" value="ECO:0007669"/>
    <property type="project" value="InterPro"/>
</dbReference>
<dbReference type="SMART" id="SM00906">
    <property type="entry name" value="Fungal_trans"/>
    <property type="match status" value="1"/>
</dbReference>
<keyword evidence="5" id="KW-0539">Nucleus</keyword>
<dbReference type="HOGENOM" id="CLU_824114_0_0_1"/>